<feature type="transmembrane region" description="Helical" evidence="8">
    <location>
        <begin position="56"/>
        <end position="76"/>
    </location>
</feature>
<evidence type="ECO:0000256" key="6">
    <source>
        <dbReference type="ARBA" id="ARBA00022989"/>
    </source>
</evidence>
<feature type="transmembrane region" description="Helical" evidence="8">
    <location>
        <begin position="155"/>
        <end position="173"/>
    </location>
</feature>
<keyword evidence="4" id="KW-1003">Cell membrane</keyword>
<dbReference type="GO" id="GO:0055056">
    <property type="term" value="F:D-glucose transmembrane transporter activity"/>
    <property type="evidence" value="ECO:0007669"/>
    <property type="project" value="InterPro"/>
</dbReference>
<comment type="function">
    <text evidence="1">Intake of glucose and galactose.</text>
</comment>
<evidence type="ECO:0000256" key="3">
    <source>
        <dbReference type="ARBA" id="ARBA00009120"/>
    </source>
</evidence>
<feature type="transmembrane region" description="Helical" evidence="8">
    <location>
        <begin position="291"/>
        <end position="311"/>
    </location>
</feature>
<feature type="transmembrane region" description="Helical" evidence="8">
    <location>
        <begin position="376"/>
        <end position="393"/>
    </location>
</feature>
<evidence type="ECO:0000256" key="4">
    <source>
        <dbReference type="ARBA" id="ARBA00022475"/>
    </source>
</evidence>
<dbReference type="Gene3D" id="1.20.1250.20">
    <property type="entry name" value="MFS general substrate transporter like domains"/>
    <property type="match status" value="2"/>
</dbReference>
<dbReference type="NCBIfam" id="TIGR01272">
    <property type="entry name" value="gluP"/>
    <property type="match status" value="1"/>
</dbReference>
<dbReference type="GO" id="GO:0005354">
    <property type="term" value="F:galactose transmembrane transporter activity"/>
    <property type="evidence" value="ECO:0007669"/>
    <property type="project" value="InterPro"/>
</dbReference>
<dbReference type="InterPro" id="IPR011701">
    <property type="entry name" value="MFS"/>
</dbReference>
<feature type="transmembrane region" description="Helical" evidence="8">
    <location>
        <begin position="343"/>
        <end position="364"/>
    </location>
</feature>
<proteinExistence type="inferred from homology"/>
<dbReference type="GO" id="GO:1904659">
    <property type="term" value="P:D-glucose transmembrane transport"/>
    <property type="evidence" value="ECO:0007669"/>
    <property type="project" value="InterPro"/>
</dbReference>
<feature type="transmembrane region" description="Helical" evidence="8">
    <location>
        <begin position="405"/>
        <end position="422"/>
    </location>
</feature>
<dbReference type="InterPro" id="IPR036259">
    <property type="entry name" value="MFS_trans_sf"/>
</dbReference>
<dbReference type="PANTHER" id="PTHR43702:SF12">
    <property type="entry name" value="N-ACETYL GLUCOSAMINE TRANSPORTER NAGP"/>
    <property type="match status" value="1"/>
</dbReference>
<gene>
    <name evidence="9" type="ORF">LX64_04496</name>
</gene>
<accession>A0A327Q4C9</accession>
<feature type="transmembrane region" description="Helical" evidence="8">
    <location>
        <begin position="318"/>
        <end position="337"/>
    </location>
</feature>
<protein>
    <submittedName>
        <fullName evidence="9">Glucose/galactose transporter</fullName>
    </submittedName>
</protein>
<evidence type="ECO:0000256" key="5">
    <source>
        <dbReference type="ARBA" id="ARBA00022692"/>
    </source>
</evidence>
<keyword evidence="5 8" id="KW-0812">Transmembrane</keyword>
<dbReference type="AlphaFoldDB" id="A0A327Q4C9"/>
<sequence>MSTTTASKPATSAAKPTNYKQAMFVIGSMFFILGFVTWLNSLLIPFLKQACELTDFVAYFVAFAFYISYFVMAIPSSMILKKIGFTKGMSLSLIVMAIGALIFVPAAQTRSYPIFLAGLFTTAAGMTLLQAAVNPYITIIGPIESAAQRMSIMGICNKLAGMIGIFVLSLFLFKDSEALSAKIATLSGAEKELELDLLASRVIVPYIIMAAVLIVLAVVVRKSSLPEPAADDETVDHGPDPFGRTSAFQIPYLVLGVLCLFLYVGVEVLAIDSLTLYGESQGLTKEIASKLGIFSLIAFTAGYLIGVALVPKVVSQKTAFVICAVLGIVFTIGALLTSGNVSIGFMVALSFAHSLMWPGIWPLAINKLGKFTKFGSALLIMGIAGGAILPIVYGAMADAMGDRQLPYIIMIPCYLFMVYYALSGSKKGLPQD</sequence>
<dbReference type="Pfam" id="PF07690">
    <property type="entry name" value="MFS_1"/>
    <property type="match status" value="1"/>
</dbReference>
<dbReference type="CDD" id="cd17394">
    <property type="entry name" value="MFS_FucP_like"/>
    <property type="match status" value="1"/>
</dbReference>
<dbReference type="SUPFAM" id="SSF103473">
    <property type="entry name" value="MFS general substrate transporter"/>
    <property type="match status" value="1"/>
</dbReference>
<comment type="subcellular location">
    <subcellularLocation>
        <location evidence="2">Cell inner membrane</location>
        <topology evidence="2">Multi-pass membrane protein</topology>
    </subcellularLocation>
</comment>
<name>A0A327Q4C9_9BACT</name>
<feature type="transmembrane region" description="Helical" evidence="8">
    <location>
        <begin position="21"/>
        <end position="44"/>
    </location>
</feature>
<keyword evidence="6 8" id="KW-1133">Transmembrane helix</keyword>
<evidence type="ECO:0000256" key="1">
    <source>
        <dbReference type="ARBA" id="ARBA00003321"/>
    </source>
</evidence>
<dbReference type="Proteomes" id="UP000249547">
    <property type="component" value="Unassembled WGS sequence"/>
</dbReference>
<keyword evidence="10" id="KW-1185">Reference proteome</keyword>
<feature type="transmembrane region" description="Helical" evidence="8">
    <location>
        <begin position="252"/>
        <end position="271"/>
    </location>
</feature>
<dbReference type="InterPro" id="IPR050375">
    <property type="entry name" value="MFS_TsgA-like"/>
</dbReference>
<reference evidence="9 10" key="1">
    <citation type="submission" date="2018-06" db="EMBL/GenBank/DDBJ databases">
        <title>Genomic Encyclopedia of Archaeal and Bacterial Type Strains, Phase II (KMG-II): from individual species to whole genera.</title>
        <authorList>
            <person name="Goeker M."/>
        </authorList>
    </citation>
    <scope>NUCLEOTIDE SEQUENCE [LARGE SCALE GENOMIC DNA]</scope>
    <source>
        <strain evidence="9 10">DSM 23857</strain>
    </source>
</reference>
<dbReference type="EMBL" id="QLLL01000010">
    <property type="protein sequence ID" value="RAI99365.1"/>
    <property type="molecule type" value="Genomic_DNA"/>
</dbReference>
<organism evidence="9 10">
    <name type="scientific">Chitinophaga skermanii</name>
    <dbReference type="NCBI Taxonomy" id="331697"/>
    <lineage>
        <taxon>Bacteria</taxon>
        <taxon>Pseudomonadati</taxon>
        <taxon>Bacteroidota</taxon>
        <taxon>Chitinophagia</taxon>
        <taxon>Chitinophagales</taxon>
        <taxon>Chitinophagaceae</taxon>
        <taxon>Chitinophaga</taxon>
    </lineage>
</organism>
<dbReference type="OrthoDB" id="9795150at2"/>
<dbReference type="PANTHER" id="PTHR43702">
    <property type="entry name" value="L-FUCOSE-PROTON SYMPORTER"/>
    <property type="match status" value="1"/>
</dbReference>
<feature type="transmembrane region" description="Helical" evidence="8">
    <location>
        <begin position="203"/>
        <end position="220"/>
    </location>
</feature>
<comment type="caution">
    <text evidence="9">The sequence shown here is derived from an EMBL/GenBank/DDBJ whole genome shotgun (WGS) entry which is preliminary data.</text>
</comment>
<feature type="transmembrane region" description="Helical" evidence="8">
    <location>
        <begin position="114"/>
        <end position="134"/>
    </location>
</feature>
<keyword evidence="7 8" id="KW-0472">Membrane</keyword>
<evidence type="ECO:0000313" key="9">
    <source>
        <dbReference type="EMBL" id="RAI99365.1"/>
    </source>
</evidence>
<dbReference type="GO" id="GO:0005886">
    <property type="term" value="C:plasma membrane"/>
    <property type="evidence" value="ECO:0007669"/>
    <property type="project" value="UniProtKB-SubCell"/>
</dbReference>
<evidence type="ECO:0000256" key="2">
    <source>
        <dbReference type="ARBA" id="ARBA00004429"/>
    </source>
</evidence>
<evidence type="ECO:0000256" key="8">
    <source>
        <dbReference type="SAM" id="Phobius"/>
    </source>
</evidence>
<dbReference type="RefSeq" id="WP_111599891.1">
    <property type="nucleotide sequence ID" value="NZ_QLLL01000010.1"/>
</dbReference>
<feature type="transmembrane region" description="Helical" evidence="8">
    <location>
        <begin position="88"/>
        <end position="108"/>
    </location>
</feature>
<dbReference type="InterPro" id="IPR005964">
    <property type="entry name" value="Glc/Gal_transptr_bac"/>
</dbReference>
<evidence type="ECO:0000256" key="7">
    <source>
        <dbReference type="ARBA" id="ARBA00023136"/>
    </source>
</evidence>
<evidence type="ECO:0000313" key="10">
    <source>
        <dbReference type="Proteomes" id="UP000249547"/>
    </source>
</evidence>
<comment type="similarity">
    <text evidence="3">Belongs to the major facilitator superfamily. FHS transporter (TC 2.A.1.7) family.</text>
</comment>